<proteinExistence type="predicted"/>
<accession>A0ACB8VCL6</accession>
<name>A0ACB8VCL6_9TELE</name>
<gene>
    <name evidence="1" type="ORF">L3Q82_019900</name>
</gene>
<evidence type="ECO:0000313" key="1">
    <source>
        <dbReference type="EMBL" id="KAI3353366.1"/>
    </source>
</evidence>
<reference evidence="1" key="1">
    <citation type="submission" date="2022-04" db="EMBL/GenBank/DDBJ databases">
        <title>Jade perch genome.</title>
        <authorList>
            <person name="Chao B."/>
        </authorList>
    </citation>
    <scope>NUCLEOTIDE SEQUENCE</scope>
    <source>
        <strain evidence="1">CB-2022</strain>
    </source>
</reference>
<comment type="caution">
    <text evidence="1">The sequence shown here is derived from an EMBL/GenBank/DDBJ whole genome shotgun (WGS) entry which is preliminary data.</text>
</comment>
<sequence>MTLGLFFFSWKWGLSQGGGNYEQFQIPPESRPESDLIEHLWGDLKRAVHRRYPRNLIWRSFAKKSGQILPHQDVKLFI</sequence>
<dbReference type="EMBL" id="CM041553">
    <property type="protein sequence ID" value="KAI3353366.1"/>
    <property type="molecule type" value="Genomic_DNA"/>
</dbReference>
<keyword evidence="2" id="KW-1185">Reference proteome</keyword>
<protein>
    <submittedName>
        <fullName evidence="1">Uncharacterized protein</fullName>
    </submittedName>
</protein>
<organism evidence="1 2">
    <name type="scientific">Scortum barcoo</name>
    <name type="common">barcoo grunter</name>
    <dbReference type="NCBI Taxonomy" id="214431"/>
    <lineage>
        <taxon>Eukaryota</taxon>
        <taxon>Metazoa</taxon>
        <taxon>Chordata</taxon>
        <taxon>Craniata</taxon>
        <taxon>Vertebrata</taxon>
        <taxon>Euteleostomi</taxon>
        <taxon>Actinopterygii</taxon>
        <taxon>Neopterygii</taxon>
        <taxon>Teleostei</taxon>
        <taxon>Neoteleostei</taxon>
        <taxon>Acanthomorphata</taxon>
        <taxon>Eupercaria</taxon>
        <taxon>Centrarchiformes</taxon>
        <taxon>Terapontoidei</taxon>
        <taxon>Terapontidae</taxon>
        <taxon>Scortum</taxon>
    </lineage>
</organism>
<feature type="non-terminal residue" evidence="1">
    <location>
        <position position="78"/>
    </location>
</feature>
<dbReference type="Proteomes" id="UP000831701">
    <property type="component" value="Chromosome 23"/>
</dbReference>
<evidence type="ECO:0000313" key="2">
    <source>
        <dbReference type="Proteomes" id="UP000831701"/>
    </source>
</evidence>